<proteinExistence type="predicted"/>
<gene>
    <name evidence="3" type="ORF">PHMEG_00041058</name>
</gene>
<dbReference type="PANTHER" id="PTHR42339:SF1">
    <property type="entry name" value="HISTONE H1"/>
    <property type="match status" value="1"/>
</dbReference>
<evidence type="ECO:0000256" key="1">
    <source>
        <dbReference type="SAM" id="MobiDB-lite"/>
    </source>
</evidence>
<reference evidence="4" key="1">
    <citation type="submission" date="2017-03" db="EMBL/GenBank/DDBJ databases">
        <title>Phytopthora megakarya and P. palmivora, two closely related causual agents of cacao black pod achieved similar genome size and gene model numbers by different mechanisms.</title>
        <authorList>
            <person name="Ali S."/>
            <person name="Shao J."/>
            <person name="Larry D.J."/>
            <person name="Kronmiller B."/>
            <person name="Shen D."/>
            <person name="Strem M.D."/>
            <person name="Melnick R.L."/>
            <person name="Guiltinan M.J."/>
            <person name="Tyler B.M."/>
            <person name="Meinhardt L.W."/>
            <person name="Bailey B.A."/>
        </authorList>
    </citation>
    <scope>NUCLEOTIDE SEQUENCE [LARGE SCALE GENOMIC DNA]</scope>
    <source>
        <strain evidence="4">zdho120</strain>
    </source>
</reference>
<keyword evidence="4" id="KW-1185">Reference proteome</keyword>
<accession>A0A225UBV7</accession>
<evidence type="ECO:0000313" key="4">
    <source>
        <dbReference type="Proteomes" id="UP000198211"/>
    </source>
</evidence>
<name>A0A225UBV7_9STRA</name>
<comment type="caution">
    <text evidence="3">The sequence shown here is derived from an EMBL/GenBank/DDBJ whole genome shotgun (WGS) entry which is preliminary data.</text>
</comment>
<dbReference type="OrthoDB" id="2592504at2759"/>
<feature type="domain" description="DUF7726" evidence="2">
    <location>
        <begin position="136"/>
        <end position="169"/>
    </location>
</feature>
<evidence type="ECO:0000259" key="2">
    <source>
        <dbReference type="Pfam" id="PF24852"/>
    </source>
</evidence>
<dbReference type="PANTHER" id="PTHR42339">
    <property type="entry name" value="HISTONE H1"/>
    <property type="match status" value="1"/>
</dbReference>
<sequence>PSVTLPREEEHSDDDFTIKHNCDRIREKIRTFLGTKEMTLNEFLKECQVNSGQYYEYMNVNGPAKGAANGTFIGASKFFYRREKRAKMEKQQNPNKKRRITAEEREEKAKKKRNGLDLLDRIEDIELEAGENSHPPIFDDCDDIRIKISEFLGEKIITQTAFLESLSVNAYDFFEKKRILEGGEKTKKRLENEAKLGPEGFQLSFAGGKHYKMVFGVPHALDF</sequence>
<dbReference type="Proteomes" id="UP000198211">
    <property type="component" value="Unassembled WGS sequence"/>
</dbReference>
<feature type="non-terminal residue" evidence="3">
    <location>
        <position position="1"/>
    </location>
</feature>
<evidence type="ECO:0000313" key="3">
    <source>
        <dbReference type="EMBL" id="OWY90697.1"/>
    </source>
</evidence>
<feature type="region of interest" description="Disordered" evidence="1">
    <location>
        <begin position="85"/>
        <end position="108"/>
    </location>
</feature>
<protein>
    <recommendedName>
        <fullName evidence="2">DUF7726 domain-containing protein</fullName>
    </recommendedName>
</protein>
<dbReference type="EMBL" id="NBNE01022159">
    <property type="protein sequence ID" value="OWY90697.1"/>
    <property type="molecule type" value="Genomic_DNA"/>
</dbReference>
<dbReference type="Pfam" id="PF24852">
    <property type="entry name" value="DUF7726"/>
    <property type="match status" value="2"/>
</dbReference>
<dbReference type="InterPro" id="IPR056143">
    <property type="entry name" value="DUF7726"/>
</dbReference>
<organism evidence="3 4">
    <name type="scientific">Phytophthora megakarya</name>
    <dbReference type="NCBI Taxonomy" id="4795"/>
    <lineage>
        <taxon>Eukaryota</taxon>
        <taxon>Sar</taxon>
        <taxon>Stramenopiles</taxon>
        <taxon>Oomycota</taxon>
        <taxon>Peronosporomycetes</taxon>
        <taxon>Peronosporales</taxon>
        <taxon>Peronosporaceae</taxon>
        <taxon>Phytophthora</taxon>
    </lineage>
</organism>
<feature type="domain" description="DUF7726" evidence="2">
    <location>
        <begin position="17"/>
        <end position="87"/>
    </location>
</feature>
<dbReference type="AlphaFoldDB" id="A0A225UBV7"/>